<feature type="region of interest" description="Disordered" evidence="1">
    <location>
        <begin position="1"/>
        <end position="22"/>
    </location>
</feature>
<dbReference type="AlphaFoldDB" id="A0AAN9P1Z9"/>
<evidence type="ECO:0000313" key="2">
    <source>
        <dbReference type="EMBL" id="KAK7379673.1"/>
    </source>
</evidence>
<dbReference type="EMBL" id="JAYMYS010000017">
    <property type="protein sequence ID" value="KAK7379673.1"/>
    <property type="molecule type" value="Genomic_DNA"/>
</dbReference>
<evidence type="ECO:0000256" key="1">
    <source>
        <dbReference type="SAM" id="MobiDB-lite"/>
    </source>
</evidence>
<protein>
    <submittedName>
        <fullName evidence="2">Uncharacterized protein</fullName>
    </submittedName>
</protein>
<comment type="caution">
    <text evidence="2">The sequence shown here is derived from an EMBL/GenBank/DDBJ whole genome shotgun (WGS) entry which is preliminary data.</text>
</comment>
<evidence type="ECO:0000313" key="3">
    <source>
        <dbReference type="Proteomes" id="UP001386955"/>
    </source>
</evidence>
<sequence length="126" mass="13597">MQPPLPPAPQQQQPSTSPSMEAMMLEEIRYLRASMEHMQLQQSSNHRGIITRDQFTSYLAWPGDMYFFPGGSGAAGADNTGGAARANFVGGGYDGRSSGAAAEKALGAQFQSEDFDTDFDRVTRGD</sequence>
<proteinExistence type="predicted"/>
<dbReference type="Proteomes" id="UP001386955">
    <property type="component" value="Unassembled WGS sequence"/>
</dbReference>
<keyword evidence="3" id="KW-1185">Reference proteome</keyword>
<accession>A0AAN9P1Z9</accession>
<name>A0AAN9P1Z9_PSOTE</name>
<gene>
    <name evidence="2" type="ORF">VNO78_34362</name>
</gene>
<organism evidence="2 3">
    <name type="scientific">Psophocarpus tetragonolobus</name>
    <name type="common">Winged bean</name>
    <name type="synonym">Dolichos tetragonolobus</name>
    <dbReference type="NCBI Taxonomy" id="3891"/>
    <lineage>
        <taxon>Eukaryota</taxon>
        <taxon>Viridiplantae</taxon>
        <taxon>Streptophyta</taxon>
        <taxon>Embryophyta</taxon>
        <taxon>Tracheophyta</taxon>
        <taxon>Spermatophyta</taxon>
        <taxon>Magnoliopsida</taxon>
        <taxon>eudicotyledons</taxon>
        <taxon>Gunneridae</taxon>
        <taxon>Pentapetalae</taxon>
        <taxon>rosids</taxon>
        <taxon>fabids</taxon>
        <taxon>Fabales</taxon>
        <taxon>Fabaceae</taxon>
        <taxon>Papilionoideae</taxon>
        <taxon>50 kb inversion clade</taxon>
        <taxon>NPAAA clade</taxon>
        <taxon>indigoferoid/millettioid clade</taxon>
        <taxon>Phaseoleae</taxon>
        <taxon>Psophocarpus</taxon>
    </lineage>
</organism>
<feature type="compositionally biased region" description="Low complexity" evidence="1">
    <location>
        <begin position="10"/>
        <end position="19"/>
    </location>
</feature>
<reference evidence="2 3" key="1">
    <citation type="submission" date="2024-01" db="EMBL/GenBank/DDBJ databases">
        <title>The genomes of 5 underutilized Papilionoideae crops provide insights into root nodulation and disease resistanc.</title>
        <authorList>
            <person name="Jiang F."/>
        </authorList>
    </citation>
    <scope>NUCLEOTIDE SEQUENCE [LARGE SCALE GENOMIC DNA]</scope>
    <source>
        <strain evidence="2">DUOXIRENSHENG_FW03</strain>
        <tissue evidence="2">Leaves</tissue>
    </source>
</reference>